<dbReference type="Gene3D" id="3.30.260.10">
    <property type="entry name" value="TCP-1-like chaperonin intermediate domain"/>
    <property type="match status" value="1"/>
</dbReference>
<dbReference type="AlphaFoldDB" id="A0A086IZQ1"/>
<dbReference type="SUPFAM" id="SSF48592">
    <property type="entry name" value="GroEL equatorial domain-like"/>
    <property type="match status" value="1"/>
</dbReference>
<sequence length="514" mass="57127">MNRKVGTVTVLKKDEMHSVQQENIKASIFLSNLIRSCIGPRAMIKMVLTRIGTIELTNDGNSILREIEISHPVIKSLIELSRTQNEEVGDGTTSVVVLSAEILKNMESLLKENYHPVFLCNTLKKILDLLLSKMRKHAIEIRNKEEMVKKIVSCGLGTKIAKYIADLDLEGIALQSVNMIRDKNNEVNIKNIRIEKVPGGKLSDSMVFDGVIVQKSLLDYTMRRKIENAKVLLIDFPLEYRKGENQMNIEMHESEVFGRALEVEEEQIEKMVELLASCKPDVIASEKGVSDHAIALFKKHGISGIRRIKKSENQRISLATGAQIISRAEDASVQVLGVAGLFEVERVGEDEYCKFIKCKSPKACTVLLRGPSRDIINELERNLQDALAVARNAYLSKSVVLGAGSIEMTLAHELEITQGLTEKEKKVYMAAVEALRAIPACLIANSGNTKPLVKLLELKALHSKKKHNYGVDGNTGEIIPSEIYESILVKEQSLKSAIEGAIIILRVDGIVKQE</sequence>
<dbReference type="InterPro" id="IPR027413">
    <property type="entry name" value="GROEL-like_equatorial_sf"/>
</dbReference>
<dbReference type="HOGENOM" id="CLU_008891_7_3_1"/>
<organism evidence="8 9">
    <name type="scientific">Nematocida ausubeli (strain ATCC PRA-371 / ERTm2)</name>
    <name type="common">Nematode killer fungus</name>
    <dbReference type="NCBI Taxonomy" id="1913371"/>
    <lineage>
        <taxon>Eukaryota</taxon>
        <taxon>Fungi</taxon>
        <taxon>Fungi incertae sedis</taxon>
        <taxon>Microsporidia</taxon>
        <taxon>Nematocida</taxon>
    </lineage>
</organism>
<dbReference type="SUPFAM" id="SSF54849">
    <property type="entry name" value="GroEL-intermediate domain like"/>
    <property type="match status" value="1"/>
</dbReference>
<dbReference type="InterPro" id="IPR002423">
    <property type="entry name" value="Cpn60/GroEL/TCP-1"/>
</dbReference>
<keyword evidence="9" id="KW-1185">Reference proteome</keyword>
<comment type="caution">
    <text evidence="8">The sequence shown here is derived from an EMBL/GenBank/DDBJ whole genome shotgun (WGS) entry which is preliminary data.</text>
</comment>
<dbReference type="PANTHER" id="PTHR11353">
    <property type="entry name" value="CHAPERONIN"/>
    <property type="match status" value="1"/>
</dbReference>
<dbReference type="SUPFAM" id="SSF52029">
    <property type="entry name" value="GroEL apical domain-like"/>
    <property type="match status" value="1"/>
</dbReference>
<evidence type="ECO:0000313" key="8">
    <source>
        <dbReference type="EMBL" id="KFG25369.1"/>
    </source>
</evidence>
<evidence type="ECO:0000256" key="6">
    <source>
        <dbReference type="ARBA" id="ARBA00023186"/>
    </source>
</evidence>
<evidence type="ECO:0000256" key="5">
    <source>
        <dbReference type="ARBA" id="ARBA00022840"/>
    </source>
</evidence>
<comment type="function">
    <text evidence="1">Molecular chaperone; assists the folding of proteins upon ATP hydrolysis.</text>
</comment>
<keyword evidence="4 7" id="KW-0547">Nucleotide-binding</keyword>
<dbReference type="Gene3D" id="1.10.560.10">
    <property type="entry name" value="GroEL-like equatorial domain"/>
    <property type="match status" value="1"/>
</dbReference>
<proteinExistence type="inferred from homology"/>
<dbReference type="Pfam" id="PF00118">
    <property type="entry name" value="Cpn60_TCP1"/>
    <property type="match status" value="1"/>
</dbReference>
<dbReference type="GeneID" id="77677115"/>
<dbReference type="Proteomes" id="UP000054524">
    <property type="component" value="Unassembled WGS sequence"/>
</dbReference>
<comment type="subunit">
    <text evidence="3">Component of the T-complex protein 1 (TCP1) complex.</text>
</comment>
<dbReference type="OrthoDB" id="10248520at2759"/>
<dbReference type="GO" id="GO:0140662">
    <property type="term" value="F:ATP-dependent protein folding chaperone"/>
    <property type="evidence" value="ECO:0007669"/>
    <property type="project" value="InterPro"/>
</dbReference>
<evidence type="ECO:0000256" key="1">
    <source>
        <dbReference type="ARBA" id="ARBA00002912"/>
    </source>
</evidence>
<keyword evidence="5 7" id="KW-0067">ATP-binding</keyword>
<reference evidence="8 9" key="1">
    <citation type="journal article" date="2014" name="Genome Announc.">
        <title>Genome Sequence of the Microsporidian Species Nematocida sp1 Strain ERTm6 (ATCC PRA-372).</title>
        <authorList>
            <person name="Bakowski M.A."/>
            <person name="Priest M."/>
            <person name="Young S."/>
            <person name="Cuomo C.A."/>
            <person name="Troemel E.R."/>
        </authorList>
    </citation>
    <scope>NUCLEOTIDE SEQUENCE [LARGE SCALE GENOMIC DNA]</scope>
    <source>
        <strain evidence="8 9">ERTm6</strain>
    </source>
</reference>
<keyword evidence="6 7" id="KW-0143">Chaperone</keyword>
<dbReference type="RefSeq" id="XP_052903924.1">
    <property type="nucleotide sequence ID" value="XM_053049753.1"/>
</dbReference>
<dbReference type="PRINTS" id="PR00304">
    <property type="entry name" value="TCOMPLEXTCP1"/>
</dbReference>
<evidence type="ECO:0000256" key="2">
    <source>
        <dbReference type="ARBA" id="ARBA00008020"/>
    </source>
</evidence>
<comment type="similarity">
    <text evidence="2 7">Belongs to the TCP-1 chaperonin family.</text>
</comment>
<dbReference type="Gene3D" id="3.50.7.10">
    <property type="entry name" value="GroEL"/>
    <property type="match status" value="1"/>
</dbReference>
<evidence type="ECO:0008006" key="10">
    <source>
        <dbReference type="Google" id="ProtNLM"/>
    </source>
</evidence>
<evidence type="ECO:0000313" key="9">
    <source>
        <dbReference type="Proteomes" id="UP000054524"/>
    </source>
</evidence>
<protein>
    <recommendedName>
        <fullName evidence="10">T-complex protein 1 subunit gamma</fullName>
    </recommendedName>
</protein>
<dbReference type="EMBL" id="AKIJ01000005">
    <property type="protein sequence ID" value="KFG25369.1"/>
    <property type="molecule type" value="Genomic_DNA"/>
</dbReference>
<accession>A0A086IZQ1</accession>
<dbReference type="GO" id="GO:0005524">
    <property type="term" value="F:ATP binding"/>
    <property type="evidence" value="ECO:0007669"/>
    <property type="project" value="UniProtKB-KW"/>
</dbReference>
<dbReference type="InterPro" id="IPR017998">
    <property type="entry name" value="Chaperone_TCP-1"/>
</dbReference>
<evidence type="ECO:0000256" key="7">
    <source>
        <dbReference type="RuleBase" id="RU004187"/>
    </source>
</evidence>
<name>A0A086IZQ1_NEMA1</name>
<evidence type="ECO:0000256" key="4">
    <source>
        <dbReference type="ARBA" id="ARBA00022741"/>
    </source>
</evidence>
<dbReference type="InterPro" id="IPR027409">
    <property type="entry name" value="GroEL-like_apical_dom_sf"/>
</dbReference>
<gene>
    <name evidence="8" type="ORF">NESG_02142</name>
</gene>
<evidence type="ECO:0000256" key="3">
    <source>
        <dbReference type="ARBA" id="ARBA00011381"/>
    </source>
</evidence>
<dbReference type="InterPro" id="IPR027410">
    <property type="entry name" value="TCP-1-like_intermed_sf"/>
</dbReference>